<dbReference type="Pfam" id="PF00561">
    <property type="entry name" value="Abhydrolase_1"/>
    <property type="match status" value="1"/>
</dbReference>
<reference evidence="8" key="1">
    <citation type="submission" date="2016-10" db="EMBL/GenBank/DDBJ databases">
        <authorList>
            <person name="Varghese N."/>
            <person name="Submissions S."/>
        </authorList>
    </citation>
    <scope>NUCLEOTIDE SEQUENCE [LARGE SCALE GENOMIC DNA]</scope>
    <source>
        <strain evidence="8">DSM 44437</strain>
    </source>
</reference>
<dbReference type="SUPFAM" id="SSF53474">
    <property type="entry name" value="alpha/beta-Hydrolases"/>
    <property type="match status" value="1"/>
</dbReference>
<evidence type="ECO:0000256" key="1">
    <source>
        <dbReference type="ARBA" id="ARBA00010088"/>
    </source>
</evidence>
<dbReference type="RefSeq" id="WP_089924671.1">
    <property type="nucleotide sequence ID" value="NZ_FOFV01000021.1"/>
</dbReference>
<dbReference type="Proteomes" id="UP000199503">
    <property type="component" value="Unassembled WGS sequence"/>
</dbReference>
<evidence type="ECO:0000313" key="7">
    <source>
        <dbReference type="EMBL" id="SES30454.1"/>
    </source>
</evidence>
<evidence type="ECO:0000259" key="5">
    <source>
        <dbReference type="Pfam" id="PF00561"/>
    </source>
</evidence>
<dbReference type="InterPro" id="IPR013595">
    <property type="entry name" value="Pept_S33_TAP-like_C"/>
</dbReference>
<feature type="domain" description="Peptidase S33 tripeptidyl aminopeptidase-like C-terminal" evidence="6">
    <location>
        <begin position="396"/>
        <end position="486"/>
    </location>
</feature>
<evidence type="ECO:0000259" key="6">
    <source>
        <dbReference type="Pfam" id="PF08386"/>
    </source>
</evidence>
<evidence type="ECO:0000256" key="4">
    <source>
        <dbReference type="SAM" id="SignalP"/>
    </source>
</evidence>
<proteinExistence type="inferred from homology"/>
<organism evidence="7 8">
    <name type="scientific">Lentzea albida</name>
    <dbReference type="NCBI Taxonomy" id="65499"/>
    <lineage>
        <taxon>Bacteria</taxon>
        <taxon>Bacillati</taxon>
        <taxon>Actinomycetota</taxon>
        <taxon>Actinomycetes</taxon>
        <taxon>Pseudonocardiales</taxon>
        <taxon>Pseudonocardiaceae</taxon>
        <taxon>Lentzea</taxon>
    </lineage>
</organism>
<dbReference type="OrthoDB" id="4447445at2"/>
<dbReference type="PANTHER" id="PTHR43248:SF29">
    <property type="entry name" value="TRIPEPTIDYL AMINOPEPTIDASE"/>
    <property type="match status" value="1"/>
</dbReference>
<dbReference type="Gene3D" id="3.40.50.1820">
    <property type="entry name" value="alpha/beta hydrolase"/>
    <property type="match status" value="1"/>
</dbReference>
<protein>
    <submittedName>
        <fullName evidence="7">Pimeloyl-ACP methyl ester carboxylesterase</fullName>
    </submittedName>
</protein>
<dbReference type="AlphaFoldDB" id="A0A1H9W9F7"/>
<dbReference type="EMBL" id="FOFV01000021">
    <property type="protein sequence ID" value="SES30454.1"/>
    <property type="molecule type" value="Genomic_DNA"/>
</dbReference>
<feature type="domain" description="AB hydrolase-1" evidence="5">
    <location>
        <begin position="93"/>
        <end position="256"/>
    </location>
</feature>
<gene>
    <name evidence="7" type="ORF">SAMN04488000_12171</name>
</gene>
<evidence type="ECO:0000256" key="3">
    <source>
        <dbReference type="ARBA" id="ARBA00022801"/>
    </source>
</evidence>
<sequence length="498" mass="53914">MAPLTAALTVACLTASPANPASGADPSGPAVVPPLPERFTGQAVEWTTCYPAEPRFQCATVDAPIDHLHPLSGSMKITFSRFPTAVAAKRRGVLFFNPGGPGLSGLKNPWFWSSNLPRDVLDQYDLIGFDPRGVGRSSPISCGLVGTEAVSDIPYDATKFAQHAAAAKSVADKCAAAGPTAGHISTRATARDMDLIRELLGEDRISYFGTSYGTYLGAVYTQLFPQRSDRFLLDSNVDPARVWKKVYEERTAAAAQRFTHFTEWAAARDTTYRLGDTPAAVERTFWDMVDQLERTPLIVKGARFTEQHARSTMNLLSAREPTGANFLLDLRRALAGEPHQLSVPTGAGEDDSYTSALTSVLCNDTTTWPRGEQPYLDDLARLRKLYPISWDFDANIRACAFWSLPPTEPDLTVGNDVPALLLQNEWDASTPLAPGEGMRRALRASRLVKVEGAPEHGVYKAGNTCATEIANTYLATGVLPAADVTCPARAAVPGRQRE</sequence>
<dbReference type="InterPro" id="IPR051601">
    <property type="entry name" value="Serine_prot/Carboxylest_S33"/>
</dbReference>
<name>A0A1H9W9F7_9PSEU</name>
<dbReference type="STRING" id="65499.SAMN04488000_12171"/>
<dbReference type="InterPro" id="IPR029058">
    <property type="entry name" value="AB_hydrolase_fold"/>
</dbReference>
<evidence type="ECO:0000313" key="8">
    <source>
        <dbReference type="Proteomes" id="UP000199503"/>
    </source>
</evidence>
<keyword evidence="3" id="KW-0378">Hydrolase</keyword>
<dbReference type="Pfam" id="PF08386">
    <property type="entry name" value="Abhydrolase_4"/>
    <property type="match status" value="1"/>
</dbReference>
<dbReference type="GO" id="GO:0016787">
    <property type="term" value="F:hydrolase activity"/>
    <property type="evidence" value="ECO:0007669"/>
    <property type="project" value="UniProtKB-KW"/>
</dbReference>
<dbReference type="InterPro" id="IPR000073">
    <property type="entry name" value="AB_hydrolase_1"/>
</dbReference>
<keyword evidence="2 4" id="KW-0732">Signal</keyword>
<evidence type="ECO:0000256" key="2">
    <source>
        <dbReference type="ARBA" id="ARBA00022729"/>
    </source>
</evidence>
<comment type="similarity">
    <text evidence="1">Belongs to the peptidase S33 family.</text>
</comment>
<feature type="signal peptide" evidence="4">
    <location>
        <begin position="1"/>
        <end position="23"/>
    </location>
</feature>
<feature type="chain" id="PRO_5011582913" evidence="4">
    <location>
        <begin position="24"/>
        <end position="498"/>
    </location>
</feature>
<dbReference type="PANTHER" id="PTHR43248">
    <property type="entry name" value="2-SUCCINYL-6-HYDROXY-2,4-CYCLOHEXADIENE-1-CARBOXYLATE SYNTHASE"/>
    <property type="match status" value="1"/>
</dbReference>
<accession>A0A1H9W9F7</accession>
<keyword evidence="8" id="KW-1185">Reference proteome</keyword>